<dbReference type="AlphaFoldDB" id="A0A1M5KHJ3"/>
<dbReference type="STRING" id="1194090.SAMN05443144_1328"/>
<keyword evidence="2" id="KW-1185">Reference proteome</keyword>
<organism evidence="1 2">
    <name type="scientific">Fodinibius roseus</name>
    <dbReference type="NCBI Taxonomy" id="1194090"/>
    <lineage>
        <taxon>Bacteria</taxon>
        <taxon>Pseudomonadati</taxon>
        <taxon>Balneolota</taxon>
        <taxon>Balneolia</taxon>
        <taxon>Balneolales</taxon>
        <taxon>Balneolaceae</taxon>
        <taxon>Fodinibius</taxon>
    </lineage>
</organism>
<dbReference type="OrthoDB" id="3078648at2"/>
<accession>A0A1M5KHJ3</accession>
<dbReference type="EMBL" id="FQUS01000032">
    <property type="protein sequence ID" value="SHG51949.1"/>
    <property type="molecule type" value="Genomic_DNA"/>
</dbReference>
<sequence>MARGKSGRIVIEVDPELKKKLYQVLEKKDLTLKSWFVNQAELYIRNHDQLQIFHEKDNTGTNN</sequence>
<name>A0A1M5KHJ3_9BACT</name>
<evidence type="ECO:0000313" key="1">
    <source>
        <dbReference type="EMBL" id="SHG51949.1"/>
    </source>
</evidence>
<dbReference type="Proteomes" id="UP000184041">
    <property type="component" value="Unassembled WGS sequence"/>
</dbReference>
<reference evidence="1 2" key="1">
    <citation type="submission" date="2016-11" db="EMBL/GenBank/DDBJ databases">
        <authorList>
            <person name="Jaros S."/>
            <person name="Januszkiewicz K."/>
            <person name="Wedrychowicz H."/>
        </authorList>
    </citation>
    <scope>NUCLEOTIDE SEQUENCE [LARGE SCALE GENOMIC DNA]</scope>
    <source>
        <strain evidence="1 2">DSM 21986</strain>
    </source>
</reference>
<protein>
    <submittedName>
        <fullName evidence="1">Uncharacterized protein</fullName>
    </submittedName>
</protein>
<evidence type="ECO:0000313" key="2">
    <source>
        <dbReference type="Proteomes" id="UP000184041"/>
    </source>
</evidence>
<proteinExistence type="predicted"/>
<gene>
    <name evidence="1" type="ORF">SAMN05443144_1328</name>
</gene>
<dbReference type="RefSeq" id="WP_073068205.1">
    <property type="nucleotide sequence ID" value="NZ_FQUS01000032.1"/>
</dbReference>